<dbReference type="STRING" id="321146.A0A139H5G7"/>
<dbReference type="Proteomes" id="UP000070133">
    <property type="component" value="Unassembled WGS sequence"/>
</dbReference>
<comment type="similarity">
    <text evidence="1">Belongs to the aldose epimerase family.</text>
</comment>
<dbReference type="Pfam" id="PF01263">
    <property type="entry name" value="Aldose_epim"/>
    <property type="match status" value="1"/>
</dbReference>
<dbReference type="InterPro" id="IPR018052">
    <property type="entry name" value="Ald1_epimerase_CS"/>
</dbReference>
<dbReference type="PANTHER" id="PTHR10091">
    <property type="entry name" value="ALDOSE-1-EPIMERASE"/>
    <property type="match status" value="1"/>
</dbReference>
<dbReference type="EMBL" id="LFZN01000135">
    <property type="protein sequence ID" value="KXS97706.1"/>
    <property type="molecule type" value="Genomic_DNA"/>
</dbReference>
<keyword evidence="2" id="KW-0413">Isomerase</keyword>
<reference evidence="4 5" key="1">
    <citation type="submission" date="2015-07" db="EMBL/GenBank/DDBJ databases">
        <title>Comparative genomics of the Sigatoka disease complex on banana suggests a link between parallel evolutionary changes in Pseudocercospora fijiensis and Pseudocercospora eumusae and increased virulence on the banana host.</title>
        <authorList>
            <person name="Chang T.-C."/>
            <person name="Salvucci A."/>
            <person name="Crous P.W."/>
            <person name="Stergiopoulos I."/>
        </authorList>
    </citation>
    <scope>NUCLEOTIDE SEQUENCE [LARGE SCALE GENOMIC DNA]</scope>
    <source>
        <strain evidence="4 5">CBS 114824</strain>
    </source>
</reference>
<dbReference type="InterPro" id="IPR011013">
    <property type="entry name" value="Gal_mutarotase_sf_dom"/>
</dbReference>
<sequence>MEMETRGHLLDTFDAVCPSDAFTFLPQGGIIQEFRVGGRNITLGFPSAASYKEKNPFFGANIGRVANRISNAKINDLNGKSYELAANNGPNTLHGGANGWDKQEFEGPTPTNRRGRDAVMFKYLSKDGEEGFPGTVEMRMWYTPSLEHDDGKEKTSLEIEYEAELVGDEVAETVVSLTNHSYFNISDGPTIEGTKVVVSSNLHLPVDENAIPTGAIEPYPEFNANEEFVLGAEKPDPDHCFVVNSDPSSIPLDTRSQPMKKLIELYHPSTKIHFEALSTEPAFQFYAGRFIDVPAKDGQPARGPRSGLCIEASRYVNAINNEQWRQQVVLKKGQIWGSRTVYRAWTE</sequence>
<evidence type="ECO:0000313" key="5">
    <source>
        <dbReference type="Proteomes" id="UP000070133"/>
    </source>
</evidence>
<dbReference type="InterPro" id="IPR047215">
    <property type="entry name" value="Galactose_mutarotase-like"/>
</dbReference>
<evidence type="ECO:0000256" key="1">
    <source>
        <dbReference type="ARBA" id="ARBA00006206"/>
    </source>
</evidence>
<dbReference type="InterPro" id="IPR014718">
    <property type="entry name" value="GH-type_carb-bd"/>
</dbReference>
<name>A0A139H5G7_9PEZI</name>
<dbReference type="GO" id="GO:0006006">
    <property type="term" value="P:glucose metabolic process"/>
    <property type="evidence" value="ECO:0007669"/>
    <property type="project" value="TreeGrafter"/>
</dbReference>
<proteinExistence type="inferred from homology"/>
<evidence type="ECO:0000256" key="3">
    <source>
        <dbReference type="ARBA" id="ARBA00023277"/>
    </source>
</evidence>
<dbReference type="AlphaFoldDB" id="A0A139H5G7"/>
<keyword evidence="5" id="KW-1185">Reference proteome</keyword>
<protein>
    <recommendedName>
        <fullName evidence="6">Aldose 1-epimerase</fullName>
    </recommendedName>
</protein>
<evidence type="ECO:0008006" key="6">
    <source>
        <dbReference type="Google" id="ProtNLM"/>
    </source>
</evidence>
<dbReference type="Gene3D" id="2.70.98.10">
    <property type="match status" value="1"/>
</dbReference>
<dbReference type="SUPFAM" id="SSF74650">
    <property type="entry name" value="Galactose mutarotase-like"/>
    <property type="match status" value="1"/>
</dbReference>
<evidence type="ECO:0000313" key="4">
    <source>
        <dbReference type="EMBL" id="KXS97706.1"/>
    </source>
</evidence>
<gene>
    <name evidence="4" type="ORF">AC578_8837</name>
</gene>
<evidence type="ECO:0000256" key="2">
    <source>
        <dbReference type="ARBA" id="ARBA00023235"/>
    </source>
</evidence>
<comment type="caution">
    <text evidence="4">The sequence shown here is derived from an EMBL/GenBank/DDBJ whole genome shotgun (WGS) entry which is preliminary data.</text>
</comment>
<dbReference type="CDD" id="cd09019">
    <property type="entry name" value="galactose_mutarotase_like"/>
    <property type="match status" value="1"/>
</dbReference>
<dbReference type="GO" id="GO:0033499">
    <property type="term" value="P:galactose catabolic process via UDP-galactose, Leloir pathway"/>
    <property type="evidence" value="ECO:0007669"/>
    <property type="project" value="TreeGrafter"/>
</dbReference>
<accession>A0A139H5G7</accession>
<dbReference type="PANTHER" id="PTHR10091:SF0">
    <property type="entry name" value="GALACTOSE MUTAROTASE"/>
    <property type="match status" value="1"/>
</dbReference>
<dbReference type="InterPro" id="IPR008183">
    <property type="entry name" value="Aldose_1/G6P_1-epimerase"/>
</dbReference>
<organism evidence="4 5">
    <name type="scientific">Pseudocercospora eumusae</name>
    <dbReference type="NCBI Taxonomy" id="321146"/>
    <lineage>
        <taxon>Eukaryota</taxon>
        <taxon>Fungi</taxon>
        <taxon>Dikarya</taxon>
        <taxon>Ascomycota</taxon>
        <taxon>Pezizomycotina</taxon>
        <taxon>Dothideomycetes</taxon>
        <taxon>Dothideomycetidae</taxon>
        <taxon>Mycosphaerellales</taxon>
        <taxon>Mycosphaerellaceae</taxon>
        <taxon>Pseudocercospora</taxon>
    </lineage>
</organism>
<dbReference type="PROSITE" id="PS00545">
    <property type="entry name" value="ALDOSE_1_EPIMERASE"/>
    <property type="match status" value="1"/>
</dbReference>
<dbReference type="GO" id="GO:0030246">
    <property type="term" value="F:carbohydrate binding"/>
    <property type="evidence" value="ECO:0007669"/>
    <property type="project" value="InterPro"/>
</dbReference>
<keyword evidence="3" id="KW-0119">Carbohydrate metabolism</keyword>
<dbReference type="GO" id="GO:0004034">
    <property type="term" value="F:aldose 1-epimerase activity"/>
    <property type="evidence" value="ECO:0007669"/>
    <property type="project" value="TreeGrafter"/>
</dbReference>
<dbReference type="OrthoDB" id="274691at2759"/>